<dbReference type="PIRSF" id="PIRSF004848">
    <property type="entry name" value="YBL036c_PLPDEIII"/>
    <property type="match status" value="1"/>
</dbReference>
<name>A0A1D9P182_9FIRM</name>
<accession>A0A1D9P182</accession>
<gene>
    <name evidence="6" type="ORF">bhn_I1080</name>
</gene>
<evidence type="ECO:0000256" key="2">
    <source>
        <dbReference type="HAMAP-Rule" id="MF_02087"/>
    </source>
</evidence>
<sequence>MIRENLDFVEENIRKACERAGRDRSEVTLIAVSKTKPVSDIREAMAYGIKTFGENKVQEIRDKTEEITEPLNWHMIGHLQANKVKYLPGKVCMIHSVDNVKLADEIEKQFAKHDLVADILIEVNMAHEDTKFGLSPDEALGFVREISDREHIRIRGLMTIAPYTEDPESNRVYFKGLRELMNKINAENIPGVKMDTLSMGMTGDYQVAIEEGATFVRVGTGIFGERDYTKS</sequence>
<dbReference type="PANTHER" id="PTHR10146">
    <property type="entry name" value="PROLINE SYNTHETASE CO-TRANSCRIBED BACTERIAL HOMOLOG PROTEIN"/>
    <property type="match status" value="1"/>
</dbReference>
<comment type="cofactor">
    <cofactor evidence="3">
        <name>pyridoxal 5'-phosphate</name>
        <dbReference type="ChEBI" id="CHEBI:597326"/>
    </cofactor>
</comment>
<protein>
    <recommendedName>
        <fullName evidence="2">Pyridoxal phosphate homeostasis protein</fullName>
        <shortName evidence="2">PLP homeostasis protein</shortName>
    </recommendedName>
</protein>
<dbReference type="KEGG" id="bhu:bhn_I1080"/>
<dbReference type="AlphaFoldDB" id="A0A1D9P182"/>
<dbReference type="InterPro" id="IPR029066">
    <property type="entry name" value="PLP-binding_barrel"/>
</dbReference>
<proteinExistence type="inferred from homology"/>
<dbReference type="Pfam" id="PF01168">
    <property type="entry name" value="Ala_racemase_N"/>
    <property type="match status" value="1"/>
</dbReference>
<organism evidence="6 7">
    <name type="scientific">Butyrivibrio hungatei</name>
    <dbReference type="NCBI Taxonomy" id="185008"/>
    <lineage>
        <taxon>Bacteria</taxon>
        <taxon>Bacillati</taxon>
        <taxon>Bacillota</taxon>
        <taxon>Clostridia</taxon>
        <taxon>Lachnospirales</taxon>
        <taxon>Lachnospiraceae</taxon>
        <taxon>Butyrivibrio</taxon>
    </lineage>
</organism>
<evidence type="ECO:0000256" key="1">
    <source>
        <dbReference type="ARBA" id="ARBA00022898"/>
    </source>
</evidence>
<feature type="modified residue" description="N6-(pyridoxal phosphate)lysine" evidence="2 3">
    <location>
        <position position="34"/>
    </location>
</feature>
<dbReference type="HAMAP" id="MF_02087">
    <property type="entry name" value="PLP_homeostasis"/>
    <property type="match status" value="1"/>
</dbReference>
<dbReference type="InterPro" id="IPR011078">
    <property type="entry name" value="PyrdxlP_homeostasis"/>
</dbReference>
<evidence type="ECO:0000256" key="4">
    <source>
        <dbReference type="RuleBase" id="RU004514"/>
    </source>
</evidence>
<dbReference type="PANTHER" id="PTHR10146:SF14">
    <property type="entry name" value="PYRIDOXAL PHOSPHATE HOMEOSTASIS PROTEIN"/>
    <property type="match status" value="1"/>
</dbReference>
<dbReference type="Gene3D" id="3.20.20.10">
    <property type="entry name" value="Alanine racemase"/>
    <property type="match status" value="1"/>
</dbReference>
<dbReference type="InterPro" id="IPR001608">
    <property type="entry name" value="Ala_racemase_N"/>
</dbReference>
<dbReference type="SUPFAM" id="SSF51419">
    <property type="entry name" value="PLP-binding barrel"/>
    <property type="match status" value="1"/>
</dbReference>
<dbReference type="FunFam" id="3.20.20.10:FF:000018">
    <property type="entry name" value="Pyridoxal phosphate homeostasis protein"/>
    <property type="match status" value="1"/>
</dbReference>
<dbReference type="NCBIfam" id="TIGR00044">
    <property type="entry name" value="YggS family pyridoxal phosphate-dependent enzyme"/>
    <property type="match status" value="1"/>
</dbReference>
<dbReference type="CDD" id="cd00635">
    <property type="entry name" value="PLPDE_III_YBL036c_like"/>
    <property type="match status" value="1"/>
</dbReference>
<comment type="function">
    <text evidence="2">Pyridoxal 5'-phosphate (PLP)-binding protein, which is involved in PLP homeostasis.</text>
</comment>
<dbReference type="RefSeq" id="WP_071175833.1">
    <property type="nucleotide sequence ID" value="NZ_CP017831.1"/>
</dbReference>
<keyword evidence="1 2" id="KW-0663">Pyridoxal phosphate</keyword>
<evidence type="ECO:0000313" key="6">
    <source>
        <dbReference type="EMBL" id="AOZ96114.1"/>
    </source>
</evidence>
<dbReference type="PROSITE" id="PS01211">
    <property type="entry name" value="UPF0001"/>
    <property type="match status" value="1"/>
</dbReference>
<evidence type="ECO:0000259" key="5">
    <source>
        <dbReference type="Pfam" id="PF01168"/>
    </source>
</evidence>
<feature type="domain" description="Alanine racemase N-terminal" evidence="5">
    <location>
        <begin position="5"/>
        <end position="226"/>
    </location>
</feature>
<dbReference type="EMBL" id="CP017831">
    <property type="protein sequence ID" value="AOZ96114.1"/>
    <property type="molecule type" value="Genomic_DNA"/>
</dbReference>
<reference evidence="7" key="1">
    <citation type="submission" date="2016-10" db="EMBL/GenBank/DDBJ databases">
        <title>The complete genome sequence of the rumen bacterium Butyrivibrio hungatei MB2003.</title>
        <authorList>
            <person name="Palevich N."/>
            <person name="Kelly W.J."/>
            <person name="Leahy S.C."/>
            <person name="Altermann E."/>
            <person name="Rakonjac J."/>
            <person name="Attwood G.T."/>
        </authorList>
    </citation>
    <scope>NUCLEOTIDE SEQUENCE [LARGE SCALE GENOMIC DNA]</scope>
    <source>
        <strain evidence="7">MB2003</strain>
    </source>
</reference>
<dbReference type="GO" id="GO:0030170">
    <property type="term" value="F:pyridoxal phosphate binding"/>
    <property type="evidence" value="ECO:0007669"/>
    <property type="project" value="UniProtKB-UniRule"/>
</dbReference>
<keyword evidence="7" id="KW-1185">Reference proteome</keyword>
<dbReference type="Proteomes" id="UP000179284">
    <property type="component" value="Chromosome I"/>
</dbReference>
<comment type="similarity">
    <text evidence="2 4">Belongs to the pyridoxal phosphate-binding protein YggS/PROSC family.</text>
</comment>
<evidence type="ECO:0000313" key="7">
    <source>
        <dbReference type="Proteomes" id="UP000179284"/>
    </source>
</evidence>
<dbReference type="OrthoDB" id="9804072at2"/>
<evidence type="ECO:0000256" key="3">
    <source>
        <dbReference type="PIRSR" id="PIRSR004848-1"/>
    </source>
</evidence>